<reference evidence="1 2" key="1">
    <citation type="submission" date="2020-12" db="EMBL/GenBank/DDBJ databases">
        <title>Vagococcus allomyrinae sp. nov. and Enterococcus lavae sp. nov., isolated from the larvae of Allomyrina dichotoma.</title>
        <authorList>
            <person name="Lee S.D."/>
        </authorList>
    </citation>
    <scope>NUCLEOTIDE SEQUENCE [LARGE SCALE GENOMIC DNA]</scope>
    <source>
        <strain evidence="1 2">BWM-S5</strain>
    </source>
</reference>
<dbReference type="Proteomes" id="UP000673375">
    <property type="component" value="Unassembled WGS sequence"/>
</dbReference>
<evidence type="ECO:0000313" key="1">
    <source>
        <dbReference type="EMBL" id="MBP1046425.1"/>
    </source>
</evidence>
<gene>
    <name evidence="1" type="ORF">I6N96_09025</name>
</gene>
<evidence type="ECO:0000313" key="2">
    <source>
        <dbReference type="Proteomes" id="UP000673375"/>
    </source>
</evidence>
<accession>A0ABS4CIH1</accession>
<proteinExistence type="predicted"/>
<organism evidence="1 2">
    <name type="scientific">Enterococcus larvae</name>
    <dbReference type="NCBI Taxonomy" id="2794352"/>
    <lineage>
        <taxon>Bacteria</taxon>
        <taxon>Bacillati</taxon>
        <taxon>Bacillota</taxon>
        <taxon>Bacilli</taxon>
        <taxon>Lactobacillales</taxon>
        <taxon>Enterococcaceae</taxon>
        <taxon>Enterococcus</taxon>
    </lineage>
</organism>
<dbReference type="RefSeq" id="WP_209557246.1">
    <property type="nucleotide sequence ID" value="NZ_JAEDXU010000004.1"/>
</dbReference>
<protein>
    <submittedName>
        <fullName evidence="1">Uncharacterized protein</fullName>
    </submittedName>
</protein>
<dbReference type="EMBL" id="JAEDXU010000004">
    <property type="protein sequence ID" value="MBP1046425.1"/>
    <property type="molecule type" value="Genomic_DNA"/>
</dbReference>
<name>A0ABS4CIH1_9ENTE</name>
<comment type="caution">
    <text evidence="1">The sequence shown here is derived from an EMBL/GenBank/DDBJ whole genome shotgun (WGS) entry which is preliminary data.</text>
</comment>
<keyword evidence="2" id="KW-1185">Reference proteome</keyword>
<sequence length="76" mass="8556">MEMKDITMSELGALKSALHFTSAGKLKQNEKQVQGTSAVWDDLAKKGLAKEVDRFETRVYEVSDEAINLLTKNYFS</sequence>